<dbReference type="EMBL" id="HG994368">
    <property type="protein sequence ID" value="CAF1864666.1"/>
    <property type="molecule type" value="Genomic_DNA"/>
</dbReference>
<accession>A0A816JWF5</accession>
<dbReference type="SUPFAM" id="SSF53613">
    <property type="entry name" value="Ribokinase-like"/>
    <property type="match status" value="1"/>
</dbReference>
<name>A0A816JWF5_BRANA</name>
<protein>
    <submittedName>
        <fullName evidence="3">(rape) hypothetical protein</fullName>
    </submittedName>
</protein>
<dbReference type="InterPro" id="IPR029056">
    <property type="entry name" value="Ribokinase-like"/>
</dbReference>
<dbReference type="Gene3D" id="3.40.1190.20">
    <property type="match status" value="1"/>
</dbReference>
<evidence type="ECO:0000256" key="1">
    <source>
        <dbReference type="ARBA" id="ARBA00022679"/>
    </source>
</evidence>
<dbReference type="GO" id="GO:0016301">
    <property type="term" value="F:kinase activity"/>
    <property type="evidence" value="ECO:0007669"/>
    <property type="project" value="UniProtKB-KW"/>
</dbReference>
<keyword evidence="1" id="KW-0808">Transferase</keyword>
<keyword evidence="2" id="KW-0418">Kinase</keyword>
<evidence type="ECO:0000256" key="2">
    <source>
        <dbReference type="ARBA" id="ARBA00022777"/>
    </source>
</evidence>
<proteinExistence type="predicted"/>
<dbReference type="PANTHER" id="PTHR10584">
    <property type="entry name" value="SUGAR KINASE"/>
    <property type="match status" value="1"/>
</dbReference>
<reference evidence="3" key="1">
    <citation type="submission" date="2021-01" db="EMBL/GenBank/DDBJ databases">
        <authorList>
            <consortium name="Genoscope - CEA"/>
            <person name="William W."/>
        </authorList>
    </citation>
    <scope>NUCLEOTIDE SEQUENCE</scope>
</reference>
<sequence>MLDGEANHTIAVRKIIQEGYMKDSSSRCLGLLSQYSTLLSGVQSRSFLFVVCQRHGILQLPHLIIQKLILAWHIKCLISCGCSPRIRRVISKVIVNLRFFRLLCPIQVLQLSIVSGNGVLVQLSEMIRDDNTIVRDVSVSFRLSFLLLETVMGCIDSVPLMTFLSLSTIQWSDGVSPPIKSRMGEDAHGKLIEGVKGDGSEGCGVRLDYVKLVTEEPTGHTVIVRNVGVVLLQREIPDSINIHVVKVRIKFVTLFDYNLDLTQRMQPQVGGECVAGCEESSCFGHLDLGGMDMPIPNEILDSVDILHPDETELCRFTRRPTETFEHISQVVAKCHKLVLDGEYG</sequence>
<organism evidence="3">
    <name type="scientific">Brassica napus</name>
    <name type="common">Rape</name>
    <dbReference type="NCBI Taxonomy" id="3708"/>
    <lineage>
        <taxon>Eukaryota</taxon>
        <taxon>Viridiplantae</taxon>
        <taxon>Streptophyta</taxon>
        <taxon>Embryophyta</taxon>
        <taxon>Tracheophyta</taxon>
        <taxon>Spermatophyta</taxon>
        <taxon>Magnoliopsida</taxon>
        <taxon>eudicotyledons</taxon>
        <taxon>Gunneridae</taxon>
        <taxon>Pentapetalae</taxon>
        <taxon>rosids</taxon>
        <taxon>malvids</taxon>
        <taxon>Brassicales</taxon>
        <taxon>Brassicaceae</taxon>
        <taxon>Brassiceae</taxon>
        <taxon>Brassica</taxon>
    </lineage>
</organism>
<gene>
    <name evidence="3" type="ORF">DARMORV10_C04P59530.1</name>
</gene>
<dbReference type="AlphaFoldDB" id="A0A816JWF5"/>
<dbReference type="Proteomes" id="UP001295469">
    <property type="component" value="Chromosome C04"/>
</dbReference>
<evidence type="ECO:0000313" key="3">
    <source>
        <dbReference type="EMBL" id="CAF1864666.1"/>
    </source>
</evidence>
<dbReference type="PANTHER" id="PTHR10584:SF166">
    <property type="entry name" value="RIBOKINASE"/>
    <property type="match status" value="1"/>
</dbReference>